<name>A0ABN8LV08_9CNID</name>
<keyword evidence="3" id="KW-0812">Transmembrane</keyword>
<dbReference type="SUPFAM" id="SSF102588">
    <property type="entry name" value="LmbE-like"/>
    <property type="match status" value="1"/>
</dbReference>
<keyword evidence="3" id="KW-0472">Membrane</keyword>
<keyword evidence="5" id="KW-1185">Reference proteome</keyword>
<proteinExistence type="inferred from homology"/>
<accession>A0ABN8LV08</accession>
<protein>
    <recommendedName>
        <fullName evidence="2">N-acetylglucosaminylphosphatidylinositol deacetylase</fullName>
        <ecNumber evidence="2">3.5.1.89</ecNumber>
    </recommendedName>
</protein>
<comment type="similarity">
    <text evidence="1">Belongs to the PIGL family.</text>
</comment>
<organism evidence="4 5">
    <name type="scientific">Porites evermanni</name>
    <dbReference type="NCBI Taxonomy" id="104178"/>
    <lineage>
        <taxon>Eukaryota</taxon>
        <taxon>Metazoa</taxon>
        <taxon>Cnidaria</taxon>
        <taxon>Anthozoa</taxon>
        <taxon>Hexacorallia</taxon>
        <taxon>Scleractinia</taxon>
        <taxon>Fungiina</taxon>
        <taxon>Poritidae</taxon>
        <taxon>Porites</taxon>
    </lineage>
</organism>
<evidence type="ECO:0000256" key="1">
    <source>
        <dbReference type="ARBA" id="ARBA00006066"/>
    </source>
</evidence>
<comment type="caution">
    <text evidence="4">The sequence shown here is derived from an EMBL/GenBank/DDBJ whole genome shotgun (WGS) entry which is preliminary data.</text>
</comment>
<evidence type="ECO:0000313" key="5">
    <source>
        <dbReference type="Proteomes" id="UP001159427"/>
    </source>
</evidence>
<dbReference type="EC" id="3.5.1.89" evidence="2"/>
<feature type="transmembrane region" description="Helical" evidence="3">
    <location>
        <begin position="12"/>
        <end position="28"/>
    </location>
</feature>
<evidence type="ECO:0000256" key="2">
    <source>
        <dbReference type="ARBA" id="ARBA00012176"/>
    </source>
</evidence>
<dbReference type="Gene3D" id="3.40.50.10320">
    <property type="entry name" value="LmbE-like"/>
    <property type="match status" value="1"/>
</dbReference>
<dbReference type="InterPro" id="IPR024078">
    <property type="entry name" value="LmbE-like_dom_sf"/>
</dbReference>
<keyword evidence="3" id="KW-1133">Transmembrane helix</keyword>
<evidence type="ECO:0000256" key="3">
    <source>
        <dbReference type="SAM" id="Phobius"/>
    </source>
</evidence>
<dbReference type="Proteomes" id="UP001159427">
    <property type="component" value="Unassembled WGS sequence"/>
</dbReference>
<sequence>MFSFGLNGFSDFLIFGVIFVGIVVGYYYKQLKIQQESRLEFAEKNVLVVTAHPDDECMFFSPAILNLRRCSTINLLCLSTGNYYKQGKIRRQELVSSCGILGISSNHVTVVDHSSLPDDPQVQWNTKLVGTIIADHIKINRIEVVLTFDSSGVSGHTNHIAIYKALKRLNDEGLLESIAIYTLSSTNLLRKYISLLDLPLSAHSKHMFLSSPQQIVLAQKAMHAHRSQLVWFRKLYILFSRFMIINTLEELN</sequence>
<dbReference type="EMBL" id="CALNXI010000114">
    <property type="protein sequence ID" value="CAH3019386.1"/>
    <property type="molecule type" value="Genomic_DNA"/>
</dbReference>
<dbReference type="Pfam" id="PF02585">
    <property type="entry name" value="PIG-L"/>
    <property type="match status" value="1"/>
</dbReference>
<dbReference type="PANTHER" id="PTHR12993">
    <property type="entry name" value="N-ACETYLGLUCOSAMINYL-PHOSPHATIDYLINOSITOL DE-N-ACETYLASE-RELATED"/>
    <property type="match status" value="1"/>
</dbReference>
<reference evidence="4 5" key="1">
    <citation type="submission" date="2022-05" db="EMBL/GenBank/DDBJ databases">
        <authorList>
            <consortium name="Genoscope - CEA"/>
            <person name="William W."/>
        </authorList>
    </citation>
    <scope>NUCLEOTIDE SEQUENCE [LARGE SCALE GENOMIC DNA]</scope>
</reference>
<dbReference type="InterPro" id="IPR003737">
    <property type="entry name" value="GlcNAc_PI_deacetylase-related"/>
</dbReference>
<dbReference type="PANTHER" id="PTHR12993:SF11">
    <property type="entry name" value="N-ACETYLGLUCOSAMINYL-PHOSPHATIDYLINOSITOL DE-N-ACETYLASE"/>
    <property type="match status" value="1"/>
</dbReference>
<gene>
    <name evidence="4" type="ORF">PEVE_00002428</name>
</gene>
<evidence type="ECO:0000313" key="4">
    <source>
        <dbReference type="EMBL" id="CAH3019386.1"/>
    </source>
</evidence>